<protein>
    <submittedName>
        <fullName evidence="3">Protein refolding chaperone Spy/CpxP family</fullName>
    </submittedName>
</protein>
<feature type="signal peptide" evidence="2">
    <location>
        <begin position="1"/>
        <end position="24"/>
    </location>
</feature>
<dbReference type="InterPro" id="IPR025961">
    <property type="entry name" value="Metal_resist"/>
</dbReference>
<feature type="chain" id="PRO_5011499039" evidence="2">
    <location>
        <begin position="25"/>
        <end position="191"/>
    </location>
</feature>
<dbReference type="AlphaFoldDB" id="A0A1I4S8K4"/>
<keyword evidence="2" id="KW-0732">Signal</keyword>
<dbReference type="Proteomes" id="UP000199470">
    <property type="component" value="Unassembled WGS sequence"/>
</dbReference>
<evidence type="ECO:0000313" key="3">
    <source>
        <dbReference type="EMBL" id="SFM60634.1"/>
    </source>
</evidence>
<dbReference type="RefSeq" id="WP_245774404.1">
    <property type="nucleotide sequence ID" value="NZ_FOTW01000025.1"/>
</dbReference>
<keyword evidence="4" id="KW-1185">Reference proteome</keyword>
<feature type="region of interest" description="Disordered" evidence="1">
    <location>
        <begin position="27"/>
        <end position="86"/>
    </location>
</feature>
<feature type="compositionally biased region" description="Gly residues" evidence="1">
    <location>
        <begin position="41"/>
        <end position="55"/>
    </location>
</feature>
<dbReference type="Gene3D" id="1.20.120.1490">
    <property type="match status" value="1"/>
</dbReference>
<accession>A0A1I4S8K4</accession>
<evidence type="ECO:0000256" key="1">
    <source>
        <dbReference type="SAM" id="MobiDB-lite"/>
    </source>
</evidence>
<evidence type="ECO:0000256" key="2">
    <source>
        <dbReference type="SAM" id="SignalP"/>
    </source>
</evidence>
<name>A0A1I4S8K4_9BURK</name>
<dbReference type="STRING" id="758825.SAMN02982985_04666"/>
<gene>
    <name evidence="3" type="ORF">SAMN02982985_04666</name>
</gene>
<dbReference type="EMBL" id="FOTW01000025">
    <property type="protein sequence ID" value="SFM60634.1"/>
    <property type="molecule type" value="Genomic_DNA"/>
</dbReference>
<sequence length="191" mass="19799">MNLLPPRQSAGKAALLLVSALSLAGMHGGGAAAEDDVHGPAHGGHAPGHDAGGPRGPYMAPHGADGARNTPPGTGRPPFGPAGMPGTPPFLLGLELSEAQQDKVFALLHAQVPYLREQEKSAWKAHEGLRALGAAVPFDDAKAAALAQAAGQAHANIMLQQVRTEQKLLALLTPEQRRQQADEAPRHPPRP</sequence>
<organism evidence="3 4">
    <name type="scientific">Rugamonas rubra</name>
    <dbReference type="NCBI Taxonomy" id="758825"/>
    <lineage>
        <taxon>Bacteria</taxon>
        <taxon>Pseudomonadati</taxon>
        <taxon>Pseudomonadota</taxon>
        <taxon>Betaproteobacteria</taxon>
        <taxon>Burkholderiales</taxon>
        <taxon>Oxalobacteraceae</taxon>
        <taxon>Telluria group</taxon>
        <taxon>Rugamonas</taxon>
    </lineage>
</organism>
<dbReference type="Pfam" id="PF13801">
    <property type="entry name" value="Metal_resist"/>
    <property type="match status" value="1"/>
</dbReference>
<evidence type="ECO:0000313" key="4">
    <source>
        <dbReference type="Proteomes" id="UP000199470"/>
    </source>
</evidence>
<proteinExistence type="predicted"/>
<reference evidence="3 4" key="1">
    <citation type="submission" date="2016-10" db="EMBL/GenBank/DDBJ databases">
        <authorList>
            <person name="de Groot N.N."/>
        </authorList>
    </citation>
    <scope>NUCLEOTIDE SEQUENCE [LARGE SCALE GENOMIC DNA]</scope>
    <source>
        <strain evidence="3 4">ATCC 43154</strain>
    </source>
</reference>